<feature type="transmembrane region" description="Helical" evidence="1">
    <location>
        <begin position="65"/>
        <end position="87"/>
    </location>
</feature>
<reference evidence="2 3" key="1">
    <citation type="submission" date="2017-10" db="EMBL/GenBank/DDBJ databases">
        <title>Bacillus sp. nov., a halophilic bacterium isolated from a Keqin Lake.</title>
        <authorList>
            <person name="Wang H."/>
        </authorList>
    </citation>
    <scope>NUCLEOTIDE SEQUENCE [LARGE SCALE GENOMIC DNA]</scope>
    <source>
        <strain evidence="2 3">KCTC 13187</strain>
    </source>
</reference>
<dbReference type="AlphaFoldDB" id="A0A3A9K3Z6"/>
<keyword evidence="1" id="KW-1133">Transmembrane helix</keyword>
<evidence type="ECO:0000313" key="3">
    <source>
        <dbReference type="Proteomes" id="UP000281498"/>
    </source>
</evidence>
<proteinExistence type="predicted"/>
<organism evidence="2 3">
    <name type="scientific">Salipaludibacillus neizhouensis</name>
    <dbReference type="NCBI Taxonomy" id="885475"/>
    <lineage>
        <taxon>Bacteria</taxon>
        <taxon>Bacillati</taxon>
        <taxon>Bacillota</taxon>
        <taxon>Bacilli</taxon>
        <taxon>Bacillales</taxon>
        <taxon>Bacillaceae</taxon>
    </lineage>
</organism>
<feature type="transmembrane region" description="Helical" evidence="1">
    <location>
        <begin position="39"/>
        <end position="58"/>
    </location>
</feature>
<dbReference type="Proteomes" id="UP000281498">
    <property type="component" value="Unassembled WGS sequence"/>
</dbReference>
<evidence type="ECO:0000313" key="2">
    <source>
        <dbReference type="EMBL" id="RKL67784.1"/>
    </source>
</evidence>
<keyword evidence="1" id="KW-0472">Membrane</keyword>
<feature type="transmembrane region" description="Helical" evidence="1">
    <location>
        <begin position="7"/>
        <end position="27"/>
    </location>
</feature>
<dbReference type="RefSeq" id="WP_110935053.1">
    <property type="nucleotide sequence ID" value="NZ_KZ614146.1"/>
</dbReference>
<sequence>MEKLIKWIGLGIFIGWSLAILVNYSIYMHATSQLTLVHPMVDGILFMALMFGIYVFIWRSVRKKVSIASFQLGAFGAVALVLAVIFAI</sequence>
<dbReference type="EMBL" id="PDOE01000003">
    <property type="protein sequence ID" value="RKL67784.1"/>
    <property type="molecule type" value="Genomic_DNA"/>
</dbReference>
<accession>A0A3A9K3Z6</accession>
<protein>
    <submittedName>
        <fullName evidence="2">Uncharacterized protein</fullName>
    </submittedName>
</protein>
<keyword evidence="3" id="KW-1185">Reference proteome</keyword>
<evidence type="ECO:0000256" key="1">
    <source>
        <dbReference type="SAM" id="Phobius"/>
    </source>
</evidence>
<dbReference type="OrthoDB" id="2972465at2"/>
<name>A0A3A9K3Z6_9BACI</name>
<keyword evidence="1" id="KW-0812">Transmembrane</keyword>
<comment type="caution">
    <text evidence="2">The sequence shown here is derived from an EMBL/GenBank/DDBJ whole genome shotgun (WGS) entry which is preliminary data.</text>
</comment>
<gene>
    <name evidence="2" type="ORF">CR203_10600</name>
</gene>